<dbReference type="Proteomes" id="UP001194746">
    <property type="component" value="Unassembled WGS sequence"/>
</dbReference>
<reference evidence="9" key="2">
    <citation type="submission" date="2020-02" db="EMBL/GenBank/DDBJ databases">
        <authorList>
            <person name="Gilchrist C.L.M."/>
            <person name="Chooi Y.-H."/>
        </authorList>
    </citation>
    <scope>NUCLEOTIDE SEQUENCE</scope>
    <source>
        <strain evidence="9">MST-FP2251</strain>
    </source>
</reference>
<evidence type="ECO:0000256" key="4">
    <source>
        <dbReference type="ARBA" id="ARBA00019842"/>
    </source>
</evidence>
<dbReference type="InterPro" id="IPR036291">
    <property type="entry name" value="NAD(P)-bd_dom_sf"/>
</dbReference>
<dbReference type="PANTHER" id="PTHR43353:SF5">
    <property type="entry name" value="SUCCINATE-SEMIALDEHYDE DEHYDROGENASE, MITOCHONDRIAL"/>
    <property type="match status" value="1"/>
</dbReference>
<evidence type="ECO:0000256" key="5">
    <source>
        <dbReference type="ARBA" id="ARBA00023002"/>
    </source>
</evidence>
<evidence type="ECO:0000256" key="6">
    <source>
        <dbReference type="ARBA" id="ARBA00030806"/>
    </source>
</evidence>
<dbReference type="GO" id="GO:0004777">
    <property type="term" value="F:succinate-semialdehyde dehydrogenase (NAD+) activity"/>
    <property type="evidence" value="ECO:0007669"/>
    <property type="project" value="UniProtKB-EC"/>
</dbReference>
<sequence length="954" mass="105393">MRSVLKAILGAEGVAAPTLSQKRLHFYHYHRAKFFREHTRTMTIEATMTSPLKKAIPYQFNDPSLIDTRSFINGVWTGAASGKTFTLSDPTDNTEICQIADLSTTDTQQAIAAAHAAFQTYQHTPHRERRFLMRRWGDQIKAHRDDLAALCTLELGKPFTDSLGTVQYAIDFVDWFEGAIERTLGETIPAARGNNRVLTIRQPQGVVAAITPWNSPVAMVTRKVGAAIAAGNTVVCKPAPETPLCAIALAKLWERAGGPKGVFNVVTSGWENTPLVGGEMCKNMMVKHLSFTGSTAVGRVLNTECARTIKKTSLELGGNASFIVFEDADLEKAVAGLITSKFRSSGQTCVCANRIYVHSSIIDKFADALAQGLKKTFVYGSVWDRNVNFGPLYSGKAIAKVESHLGDALEKGATVHYGGKDSSLGPNFFPATVVKGGKRDMAFMTEETFGPLAFLVPFDSEEEVVREANNARVGDAEVGLASYFYTEDLSRAFRITSTRLPGLASLKLPSNLHIQAFKRTYGVSVHSRGIFHGLPTYADNIKGLTAMVTGANGISGTNLIKVLRDAPERWTKIYCVSRSPPPECQDEKNSDGRIEHLEMDFLQDPVQLASILRQRVKHVDHIFFFSFVLPPQNPSQVLSLYSNATEIKDINTTLLSNFLLALRQTPHLTPKRLLLQTGAKHYGFHLGPILTPSFESDPRIPLEDNFYYPQEDLLFEYCRSTGAEWNVVRPAFIIGAAPTNARNYLIAIAIYAAVQTYLRQPLAFPGDYHAWDREYCQSSALLNGYFEEWVVLEARAGNQALNVQDGLAFSWGRMWPQVAAWYGGEWCPPEGEGGRYRLVEARGKGTPRGYGPPGVSACSFSLVEWSQRKDVEEAWSVLSEKYQLKYDLAANRSVSFGMADLAIIGEWPLALSMRKARKLGWHGCVDSYESSFKAISDLAREGIVPPMVLSSFPE</sequence>
<dbReference type="InterPro" id="IPR050740">
    <property type="entry name" value="Aldehyde_DH_Superfamily"/>
</dbReference>
<dbReference type="SUPFAM" id="SSF53720">
    <property type="entry name" value="ALDH-like"/>
    <property type="match status" value="1"/>
</dbReference>
<comment type="caution">
    <text evidence="9">The sequence shown here is derived from an EMBL/GenBank/DDBJ whole genome shotgun (WGS) entry which is preliminary data.</text>
</comment>
<reference evidence="9" key="1">
    <citation type="journal article" date="2019" name="Beilstein J. Org. Chem.">
        <title>Nanangenines: drimane sesquiterpenoids as the dominant metabolite cohort of a novel Australian fungus, Aspergillus nanangensis.</title>
        <authorList>
            <person name="Lacey H.J."/>
            <person name="Gilchrist C.L.M."/>
            <person name="Crombie A."/>
            <person name="Kalaitzis J.A."/>
            <person name="Vuong D."/>
            <person name="Rutledge P.J."/>
            <person name="Turner P."/>
            <person name="Pitt J.I."/>
            <person name="Lacey E."/>
            <person name="Chooi Y.H."/>
            <person name="Piggott A.M."/>
        </authorList>
    </citation>
    <scope>NUCLEOTIDE SEQUENCE</scope>
    <source>
        <strain evidence="9">MST-FP2251</strain>
    </source>
</reference>
<dbReference type="InterPro" id="IPR015590">
    <property type="entry name" value="Aldehyde_DH_dom"/>
</dbReference>
<dbReference type="InterPro" id="IPR016160">
    <property type="entry name" value="Ald_DH_CS_CYS"/>
</dbReference>
<evidence type="ECO:0000259" key="8">
    <source>
        <dbReference type="Pfam" id="PF22917"/>
    </source>
</evidence>
<dbReference type="Pfam" id="PF00171">
    <property type="entry name" value="Aldedh"/>
    <property type="match status" value="1"/>
</dbReference>
<dbReference type="PANTHER" id="PTHR43353">
    <property type="entry name" value="SUCCINATE-SEMIALDEHYDE DEHYDROGENASE, MITOCHONDRIAL"/>
    <property type="match status" value="1"/>
</dbReference>
<dbReference type="PROSITE" id="PS00070">
    <property type="entry name" value="ALDEHYDE_DEHYDR_CYS"/>
    <property type="match status" value="1"/>
</dbReference>
<dbReference type="Gene3D" id="3.40.605.10">
    <property type="entry name" value="Aldehyde Dehydrogenase, Chain A, domain 1"/>
    <property type="match status" value="1"/>
</dbReference>
<dbReference type="FunFam" id="3.40.605.10:FF:000007">
    <property type="entry name" value="NAD/NADP-dependent betaine aldehyde dehydrogenase"/>
    <property type="match status" value="1"/>
</dbReference>
<dbReference type="EC" id="1.2.1.24" evidence="3"/>
<evidence type="ECO:0000256" key="3">
    <source>
        <dbReference type="ARBA" id="ARBA00013051"/>
    </source>
</evidence>
<dbReference type="Gene3D" id="3.40.309.10">
    <property type="entry name" value="Aldehyde Dehydrogenase, Chain A, domain 2"/>
    <property type="match status" value="1"/>
</dbReference>
<dbReference type="InterPro" id="IPR016162">
    <property type="entry name" value="Ald_DH_N"/>
</dbReference>
<feature type="domain" description="Aldehyde dehydrogenase" evidence="7">
    <location>
        <begin position="76"/>
        <end position="496"/>
    </location>
</feature>
<proteinExistence type="inferred from homology"/>
<evidence type="ECO:0000313" key="9">
    <source>
        <dbReference type="EMBL" id="KAF9893416.1"/>
    </source>
</evidence>
<dbReference type="CDD" id="cd08948">
    <property type="entry name" value="5beta-POR_like_SDR_a"/>
    <property type="match status" value="1"/>
</dbReference>
<feature type="domain" description="PRISE-like Rossmann-fold" evidence="8">
    <location>
        <begin position="546"/>
        <end position="826"/>
    </location>
</feature>
<dbReference type="EMBL" id="VCAU01000007">
    <property type="protein sequence ID" value="KAF9893416.1"/>
    <property type="molecule type" value="Genomic_DNA"/>
</dbReference>
<dbReference type="Pfam" id="PF22917">
    <property type="entry name" value="PRISE"/>
    <property type="match status" value="1"/>
</dbReference>
<comment type="similarity">
    <text evidence="2">Belongs to the aldehyde dehydrogenase family.</text>
</comment>
<dbReference type="AlphaFoldDB" id="A0AAD4CVD6"/>
<evidence type="ECO:0000256" key="1">
    <source>
        <dbReference type="ARBA" id="ARBA00005176"/>
    </source>
</evidence>
<evidence type="ECO:0000256" key="2">
    <source>
        <dbReference type="ARBA" id="ARBA00009986"/>
    </source>
</evidence>
<name>A0AAD4CVD6_ASPNN</name>
<evidence type="ECO:0000259" key="7">
    <source>
        <dbReference type="Pfam" id="PF00171"/>
    </source>
</evidence>
<dbReference type="InterPro" id="IPR055222">
    <property type="entry name" value="PRISE-like_Rossmann-fold"/>
</dbReference>
<gene>
    <name evidence="9" type="ORF">FE257_010728</name>
</gene>
<keyword evidence="10" id="KW-1185">Reference proteome</keyword>
<evidence type="ECO:0000313" key="10">
    <source>
        <dbReference type="Proteomes" id="UP001194746"/>
    </source>
</evidence>
<organism evidence="9 10">
    <name type="scientific">Aspergillus nanangensis</name>
    <dbReference type="NCBI Taxonomy" id="2582783"/>
    <lineage>
        <taxon>Eukaryota</taxon>
        <taxon>Fungi</taxon>
        <taxon>Dikarya</taxon>
        <taxon>Ascomycota</taxon>
        <taxon>Pezizomycotina</taxon>
        <taxon>Eurotiomycetes</taxon>
        <taxon>Eurotiomycetidae</taxon>
        <taxon>Eurotiales</taxon>
        <taxon>Aspergillaceae</taxon>
        <taxon>Aspergillus</taxon>
        <taxon>Aspergillus subgen. Circumdati</taxon>
    </lineage>
</organism>
<dbReference type="InterPro" id="IPR016163">
    <property type="entry name" value="Ald_DH_C"/>
</dbReference>
<comment type="pathway">
    <text evidence="1">Amino-acid degradation; 4-aminobutanoate degradation.</text>
</comment>
<accession>A0AAD4CVD6</accession>
<protein>
    <recommendedName>
        <fullName evidence="4">Succinate-semialdehyde dehydrogenase, mitochondrial</fullName>
        <ecNumber evidence="3">1.2.1.24</ecNumber>
    </recommendedName>
    <alternativeName>
        <fullName evidence="6">NAD(+)-dependent succinic semialdehyde dehydrogenase</fullName>
    </alternativeName>
</protein>
<dbReference type="GO" id="GO:0009450">
    <property type="term" value="P:gamma-aminobutyric acid catabolic process"/>
    <property type="evidence" value="ECO:0007669"/>
    <property type="project" value="TreeGrafter"/>
</dbReference>
<dbReference type="CDD" id="cd07103">
    <property type="entry name" value="ALDH_F5_SSADH_GabD"/>
    <property type="match status" value="1"/>
</dbReference>
<dbReference type="InterPro" id="IPR016161">
    <property type="entry name" value="Ald_DH/histidinol_DH"/>
</dbReference>
<dbReference type="FunFam" id="3.40.309.10:FF:000004">
    <property type="entry name" value="Succinate-semialdehyde dehydrogenase I"/>
    <property type="match status" value="1"/>
</dbReference>
<dbReference type="Gene3D" id="3.40.50.720">
    <property type="entry name" value="NAD(P)-binding Rossmann-like Domain"/>
    <property type="match status" value="1"/>
</dbReference>
<keyword evidence="5" id="KW-0560">Oxidoreductase</keyword>
<dbReference type="SUPFAM" id="SSF51735">
    <property type="entry name" value="NAD(P)-binding Rossmann-fold domains"/>
    <property type="match status" value="1"/>
</dbReference>